<evidence type="ECO:0000259" key="1">
    <source>
        <dbReference type="SMART" id="SM00471"/>
    </source>
</evidence>
<evidence type="ECO:0000313" key="3">
    <source>
        <dbReference type="EMBL" id="PFF51709.1"/>
    </source>
</evidence>
<dbReference type="CDD" id="cd00077">
    <property type="entry name" value="HDc"/>
    <property type="match status" value="1"/>
</dbReference>
<dbReference type="Proteomes" id="UP000075476">
    <property type="component" value="Unassembled WGS sequence"/>
</dbReference>
<reference evidence="3 5" key="2">
    <citation type="submission" date="2017-09" db="EMBL/GenBank/DDBJ databases">
        <title>Large-scale bioinformatics analysis of Bacillus genomes uncovers conserved roles of natural products in bacterial physiology.</title>
        <authorList>
            <consortium name="Agbiome Team Llc"/>
            <person name="Bleich R.M."/>
            <person name="Kirk G.J."/>
            <person name="Santa Maria K.C."/>
            <person name="Allen S.E."/>
            <person name="Farag S."/>
            <person name="Shank E.A."/>
            <person name="Bowers A."/>
        </authorList>
    </citation>
    <scope>NUCLEOTIDE SEQUENCE [LARGE SCALE GENOMIC DNA]</scope>
    <source>
        <strain evidence="3 5">AFS020204</strain>
    </source>
</reference>
<dbReference type="SUPFAM" id="SSF109604">
    <property type="entry name" value="HD-domain/PDEase-like"/>
    <property type="match status" value="1"/>
</dbReference>
<proteinExistence type="predicted"/>
<dbReference type="Pfam" id="PF13328">
    <property type="entry name" value="HD_4"/>
    <property type="match status" value="1"/>
</dbReference>
<dbReference type="SMART" id="SM00471">
    <property type="entry name" value="HDc"/>
    <property type="match status" value="1"/>
</dbReference>
<feature type="domain" description="HD/PDEase" evidence="1">
    <location>
        <begin position="43"/>
        <end position="155"/>
    </location>
</feature>
<dbReference type="PANTHER" id="PTHR43061">
    <property type="entry name" value="GTP DIPHOSPHOKINASE RSH1, CHLOROPLASTIC-RELATED"/>
    <property type="match status" value="1"/>
</dbReference>
<dbReference type="AlphaFoldDB" id="A0A9X6W2J5"/>
<protein>
    <submittedName>
        <fullName evidence="2">Guanosine polyphosphate pyrophosphohydrolase</fullName>
    </submittedName>
    <submittedName>
        <fullName evidence="3">HD domain-containing protein</fullName>
    </submittedName>
</protein>
<dbReference type="Proteomes" id="UP000220210">
    <property type="component" value="Unassembled WGS sequence"/>
</dbReference>
<sequence>MYTNQMHKELAYLRGYLKGKNFNYAIISLNLAEKMHERQTRKSGEPYISHPVRIANAIISLGIHDEEVISGALLHDILEDTEVTVDMLLNVYYLPKKIVDIIIRLTKTTIVKQKEIPEMTTDEYYEQMRLCFKTSLIKIADRCHNVSTMYFFDDKKKIQRYIKETEEYALPLCSYVSDMCPEYSDYIYTMKYQIESILETIKTLVPECRTVEDVAS</sequence>
<dbReference type="InterPro" id="IPR003607">
    <property type="entry name" value="HD/PDEase_dom"/>
</dbReference>
<dbReference type="Gene3D" id="1.10.3210.10">
    <property type="entry name" value="Hypothetical protein af1432"/>
    <property type="match status" value="1"/>
</dbReference>
<organism evidence="3 5">
    <name type="scientific">Bacillus cereus</name>
    <dbReference type="NCBI Taxonomy" id="1396"/>
    <lineage>
        <taxon>Bacteria</taxon>
        <taxon>Bacillati</taxon>
        <taxon>Bacillota</taxon>
        <taxon>Bacilli</taxon>
        <taxon>Bacillales</taxon>
        <taxon>Bacillaceae</taxon>
        <taxon>Bacillus</taxon>
        <taxon>Bacillus cereus group</taxon>
    </lineage>
</organism>
<dbReference type="RefSeq" id="WP_061662617.1">
    <property type="nucleotide sequence ID" value="NZ_LOMO01000001.1"/>
</dbReference>
<evidence type="ECO:0000313" key="2">
    <source>
        <dbReference type="EMBL" id="KXY51281.1"/>
    </source>
</evidence>
<evidence type="ECO:0000313" key="5">
    <source>
        <dbReference type="Proteomes" id="UP000220210"/>
    </source>
</evidence>
<dbReference type="EMBL" id="NTSO01000002">
    <property type="protein sequence ID" value="PFF51709.1"/>
    <property type="molecule type" value="Genomic_DNA"/>
</dbReference>
<name>A0A9X6W2J5_BACCE</name>
<comment type="caution">
    <text evidence="3">The sequence shown here is derived from an EMBL/GenBank/DDBJ whole genome shotgun (WGS) entry which is preliminary data.</text>
</comment>
<accession>A0A9X6W2J5</accession>
<gene>
    <name evidence="2" type="ORF">AT268_32880</name>
    <name evidence="3" type="ORF">CN357_03150</name>
</gene>
<reference evidence="2 4" key="1">
    <citation type="submission" date="2015-12" db="EMBL/GenBank/DDBJ databases">
        <title>Bacillus cereus Group isolate.</title>
        <authorList>
            <person name="Kovac J."/>
        </authorList>
    </citation>
    <scope>NUCLEOTIDE SEQUENCE [LARGE SCALE GENOMIC DNA]</scope>
    <source>
        <strain evidence="2 4">FSL K6-0073</strain>
    </source>
</reference>
<dbReference type="PANTHER" id="PTHR43061:SF1">
    <property type="entry name" value="GTP DIPHOSPHOKINASE RSH1, CHLOROPLASTIC-RELATED"/>
    <property type="match status" value="1"/>
</dbReference>
<dbReference type="EMBL" id="LOMO01000001">
    <property type="protein sequence ID" value="KXY51281.1"/>
    <property type="molecule type" value="Genomic_DNA"/>
</dbReference>
<evidence type="ECO:0000313" key="4">
    <source>
        <dbReference type="Proteomes" id="UP000075476"/>
    </source>
</evidence>